<evidence type="ECO:0000313" key="2">
    <source>
        <dbReference type="Proteomes" id="UP001152523"/>
    </source>
</evidence>
<accession>A0AAV0FHP9</accession>
<name>A0AAV0FHP9_9ASTE</name>
<reference evidence="1" key="1">
    <citation type="submission" date="2022-07" db="EMBL/GenBank/DDBJ databases">
        <authorList>
            <person name="Macas J."/>
            <person name="Novak P."/>
            <person name="Neumann P."/>
        </authorList>
    </citation>
    <scope>NUCLEOTIDE SEQUENCE</scope>
</reference>
<comment type="caution">
    <text evidence="1">The sequence shown here is derived from an EMBL/GenBank/DDBJ whole genome shotgun (WGS) entry which is preliminary data.</text>
</comment>
<dbReference type="AlphaFoldDB" id="A0AAV0FHP9"/>
<organism evidence="1 2">
    <name type="scientific">Cuscuta epithymum</name>
    <dbReference type="NCBI Taxonomy" id="186058"/>
    <lineage>
        <taxon>Eukaryota</taxon>
        <taxon>Viridiplantae</taxon>
        <taxon>Streptophyta</taxon>
        <taxon>Embryophyta</taxon>
        <taxon>Tracheophyta</taxon>
        <taxon>Spermatophyta</taxon>
        <taxon>Magnoliopsida</taxon>
        <taxon>eudicotyledons</taxon>
        <taxon>Gunneridae</taxon>
        <taxon>Pentapetalae</taxon>
        <taxon>asterids</taxon>
        <taxon>lamiids</taxon>
        <taxon>Solanales</taxon>
        <taxon>Convolvulaceae</taxon>
        <taxon>Cuscuteae</taxon>
        <taxon>Cuscuta</taxon>
        <taxon>Cuscuta subgen. Cuscuta</taxon>
    </lineage>
</organism>
<gene>
    <name evidence="1" type="ORF">CEPIT_LOCUS34284</name>
</gene>
<proteinExistence type="predicted"/>
<evidence type="ECO:0000313" key="1">
    <source>
        <dbReference type="EMBL" id="CAH9135135.1"/>
    </source>
</evidence>
<protein>
    <submittedName>
        <fullName evidence="1">Uncharacterized protein</fullName>
    </submittedName>
</protein>
<keyword evidence="2" id="KW-1185">Reference proteome</keyword>
<sequence>MIGCTSKEPMQTIGCATYEILSGNTSAFFDWDPLSQGRDEDNYHSSISEAFLQVDIMHCGSAKNSLEMIAIEDVNNSELIPVPDPSFAIIKDFFETTMTNGVDSLSQFLLKEFKRILADSLGNQERPAEDGKITKCASESEKIILGDFFTDNSEDFVSEGVCGEQLYEHFGDDFLGHASESEKRTPISSMDDLWDSETNNDICNKAFFITPKNCLPTGNLNTQIKIYRKKYQRSHHMKTRSQTRLEY</sequence>
<dbReference type="Proteomes" id="UP001152523">
    <property type="component" value="Unassembled WGS sequence"/>
</dbReference>
<dbReference type="EMBL" id="CAMAPF010000985">
    <property type="protein sequence ID" value="CAH9135135.1"/>
    <property type="molecule type" value="Genomic_DNA"/>
</dbReference>